<feature type="transmembrane region" description="Helical" evidence="5">
    <location>
        <begin position="124"/>
        <end position="147"/>
    </location>
</feature>
<evidence type="ECO:0000256" key="5">
    <source>
        <dbReference type="SAM" id="Phobius"/>
    </source>
</evidence>
<dbReference type="Proteomes" id="UP000265964">
    <property type="component" value="Unassembled WGS sequence"/>
</dbReference>
<sequence>MLSILLSTLSGIIFCIVYFMSPREVAAEYSAIALTIALIVEIIIKNFCIKKLSKFAWFMYFIILCFTIPSIIFNDIKYIQLKFYLFKVIFIITIIILMHKFNINLMQKTFSWLIKGVSEQGWKVINYIFVVYLVISVLGALYCQFVISQEAWVLFKGVILPVIGVIATLIMIGYGYYDRLQNKKQDK</sequence>
<evidence type="ECO:0000256" key="2">
    <source>
        <dbReference type="ARBA" id="ARBA00022692"/>
    </source>
</evidence>
<keyword evidence="7" id="KW-1185">Reference proteome</keyword>
<dbReference type="OrthoDB" id="5676560at2"/>
<feature type="transmembrane region" description="Helical" evidence="5">
    <location>
        <begin position="55"/>
        <end position="72"/>
    </location>
</feature>
<keyword evidence="1" id="KW-1003">Cell membrane</keyword>
<keyword evidence="4 5" id="KW-0472">Membrane</keyword>
<evidence type="ECO:0000313" key="6">
    <source>
        <dbReference type="EMBL" id="RIY34365.1"/>
    </source>
</evidence>
<dbReference type="PANTHER" id="PTHR36917:SF1">
    <property type="entry name" value="INNER MEMBRANE-SPANNING PROTEIN YCIB"/>
    <property type="match status" value="1"/>
</dbReference>
<protein>
    <recommendedName>
        <fullName evidence="8">Intracellular septation protein A</fullName>
    </recommendedName>
</protein>
<dbReference type="GO" id="GO:0005886">
    <property type="term" value="C:plasma membrane"/>
    <property type="evidence" value="ECO:0007669"/>
    <property type="project" value="TreeGrafter"/>
</dbReference>
<evidence type="ECO:0008006" key="8">
    <source>
        <dbReference type="Google" id="ProtNLM"/>
    </source>
</evidence>
<dbReference type="Pfam" id="PF04279">
    <property type="entry name" value="IspA"/>
    <property type="match status" value="1"/>
</dbReference>
<name>A0A3A1Y9L0_9GAMM</name>
<dbReference type="PANTHER" id="PTHR36917">
    <property type="entry name" value="INTRACELLULAR SEPTATION PROTEIN A-RELATED"/>
    <property type="match status" value="1"/>
</dbReference>
<keyword evidence="2 5" id="KW-0812">Transmembrane</keyword>
<feature type="transmembrane region" description="Helical" evidence="5">
    <location>
        <begin position="153"/>
        <end position="177"/>
    </location>
</feature>
<evidence type="ECO:0000256" key="1">
    <source>
        <dbReference type="ARBA" id="ARBA00022475"/>
    </source>
</evidence>
<proteinExistence type="predicted"/>
<evidence type="ECO:0000256" key="3">
    <source>
        <dbReference type="ARBA" id="ARBA00022989"/>
    </source>
</evidence>
<dbReference type="EMBL" id="NRJF01000165">
    <property type="protein sequence ID" value="RIY34365.1"/>
    <property type="molecule type" value="Genomic_DNA"/>
</dbReference>
<evidence type="ECO:0000313" key="7">
    <source>
        <dbReference type="Proteomes" id="UP000265964"/>
    </source>
</evidence>
<feature type="transmembrane region" description="Helical" evidence="5">
    <location>
        <begin position="84"/>
        <end position="103"/>
    </location>
</feature>
<gene>
    <name evidence="6" type="ORF">CKF59_05545</name>
</gene>
<accession>A0A3A1Y9L0</accession>
<dbReference type="InterPro" id="IPR006008">
    <property type="entry name" value="YciB"/>
</dbReference>
<feature type="transmembrane region" description="Helical" evidence="5">
    <location>
        <begin position="25"/>
        <end position="43"/>
    </location>
</feature>
<keyword evidence="3 5" id="KW-1133">Transmembrane helix</keyword>
<dbReference type="AlphaFoldDB" id="A0A3A1Y9L0"/>
<evidence type="ECO:0000256" key="4">
    <source>
        <dbReference type="ARBA" id="ARBA00023136"/>
    </source>
</evidence>
<reference evidence="6 7" key="1">
    <citation type="submission" date="2017-08" db="EMBL/GenBank/DDBJ databases">
        <title>Reclassification of Bisgaard taxon 37 and 44.</title>
        <authorList>
            <person name="Christensen H."/>
        </authorList>
    </citation>
    <scope>NUCLEOTIDE SEQUENCE [LARGE SCALE GENOMIC DNA]</scope>
    <source>
        <strain evidence="6 7">EEAB3T1</strain>
    </source>
</reference>
<organism evidence="6 7">
    <name type="scientific">Psittacicella gerlachiana</name>
    <dbReference type="NCBI Taxonomy" id="2028574"/>
    <lineage>
        <taxon>Bacteria</taxon>
        <taxon>Pseudomonadati</taxon>
        <taxon>Pseudomonadota</taxon>
        <taxon>Gammaproteobacteria</taxon>
        <taxon>Pasteurellales</taxon>
        <taxon>Psittacicellaceae</taxon>
        <taxon>Psittacicella</taxon>
    </lineage>
</organism>
<comment type="caution">
    <text evidence="6">The sequence shown here is derived from an EMBL/GenBank/DDBJ whole genome shotgun (WGS) entry which is preliminary data.</text>
</comment>